<gene>
    <name evidence="2" type="ORF">Tcan_13381</name>
</gene>
<dbReference type="EMBL" id="JPKZ01002765">
    <property type="protein sequence ID" value="KHN75288.1"/>
    <property type="molecule type" value="Genomic_DNA"/>
</dbReference>
<evidence type="ECO:0000313" key="3">
    <source>
        <dbReference type="Proteomes" id="UP000031036"/>
    </source>
</evidence>
<protein>
    <submittedName>
        <fullName evidence="2">Uncharacterized protein</fullName>
    </submittedName>
</protein>
<feature type="compositionally biased region" description="Polar residues" evidence="1">
    <location>
        <begin position="94"/>
        <end position="112"/>
    </location>
</feature>
<evidence type="ECO:0000256" key="1">
    <source>
        <dbReference type="SAM" id="MobiDB-lite"/>
    </source>
</evidence>
<proteinExistence type="predicted"/>
<sequence>MQDVIKFSADLAWSRPAVSCAFLNLRSTLISASTCARHPDAFRPPTGASCSVWAMQLDLFGNCISSPIFLSASSKASISSSPESKRSPSEQVEALSSSSLQMLTAATSSQPA</sequence>
<accession>A0A0B2V175</accession>
<organism evidence="2 3">
    <name type="scientific">Toxocara canis</name>
    <name type="common">Canine roundworm</name>
    <dbReference type="NCBI Taxonomy" id="6265"/>
    <lineage>
        <taxon>Eukaryota</taxon>
        <taxon>Metazoa</taxon>
        <taxon>Ecdysozoa</taxon>
        <taxon>Nematoda</taxon>
        <taxon>Chromadorea</taxon>
        <taxon>Rhabditida</taxon>
        <taxon>Spirurina</taxon>
        <taxon>Ascaridomorpha</taxon>
        <taxon>Ascaridoidea</taxon>
        <taxon>Toxocaridae</taxon>
        <taxon>Toxocara</taxon>
    </lineage>
</organism>
<reference evidence="2 3" key="1">
    <citation type="submission" date="2014-11" db="EMBL/GenBank/DDBJ databases">
        <title>Genetic blueprint of the zoonotic pathogen Toxocara canis.</title>
        <authorList>
            <person name="Zhu X.-Q."/>
            <person name="Korhonen P.K."/>
            <person name="Cai H."/>
            <person name="Young N.D."/>
            <person name="Nejsum P."/>
            <person name="von Samson-Himmelstjerna G."/>
            <person name="Boag P.R."/>
            <person name="Tan P."/>
            <person name="Li Q."/>
            <person name="Min J."/>
            <person name="Yang Y."/>
            <person name="Wang X."/>
            <person name="Fang X."/>
            <person name="Hall R.S."/>
            <person name="Hofmann A."/>
            <person name="Sternberg P.W."/>
            <person name="Jex A.R."/>
            <person name="Gasser R.B."/>
        </authorList>
    </citation>
    <scope>NUCLEOTIDE SEQUENCE [LARGE SCALE GENOMIC DNA]</scope>
    <source>
        <strain evidence="2">PN_DK_2014</strain>
    </source>
</reference>
<evidence type="ECO:0000313" key="2">
    <source>
        <dbReference type="EMBL" id="KHN75288.1"/>
    </source>
</evidence>
<comment type="caution">
    <text evidence="2">The sequence shown here is derived from an EMBL/GenBank/DDBJ whole genome shotgun (WGS) entry which is preliminary data.</text>
</comment>
<name>A0A0B2V175_TOXCA</name>
<dbReference type="AlphaFoldDB" id="A0A0B2V175"/>
<dbReference type="Proteomes" id="UP000031036">
    <property type="component" value="Unassembled WGS sequence"/>
</dbReference>
<feature type="region of interest" description="Disordered" evidence="1">
    <location>
        <begin position="78"/>
        <end position="112"/>
    </location>
</feature>
<keyword evidence="3" id="KW-1185">Reference proteome</keyword>